<gene>
    <name evidence="2" type="ORF">JMJ35_009630</name>
</gene>
<organism evidence="2 3">
    <name type="scientific">Cladonia borealis</name>
    <dbReference type="NCBI Taxonomy" id="184061"/>
    <lineage>
        <taxon>Eukaryota</taxon>
        <taxon>Fungi</taxon>
        <taxon>Dikarya</taxon>
        <taxon>Ascomycota</taxon>
        <taxon>Pezizomycotina</taxon>
        <taxon>Lecanoromycetes</taxon>
        <taxon>OSLEUM clade</taxon>
        <taxon>Lecanoromycetidae</taxon>
        <taxon>Lecanorales</taxon>
        <taxon>Lecanorineae</taxon>
        <taxon>Cladoniaceae</taxon>
        <taxon>Cladonia</taxon>
    </lineage>
</organism>
<feature type="region of interest" description="Disordered" evidence="1">
    <location>
        <begin position="42"/>
        <end position="65"/>
    </location>
</feature>
<proteinExistence type="predicted"/>
<protein>
    <submittedName>
        <fullName evidence="2">Uncharacterized protein</fullName>
    </submittedName>
</protein>
<accession>A0AA39QTT4</accession>
<comment type="caution">
    <text evidence="2">The sequence shown here is derived from an EMBL/GenBank/DDBJ whole genome shotgun (WGS) entry which is preliminary data.</text>
</comment>
<evidence type="ECO:0000313" key="3">
    <source>
        <dbReference type="Proteomes" id="UP001166286"/>
    </source>
</evidence>
<feature type="region of interest" description="Disordered" evidence="1">
    <location>
        <begin position="191"/>
        <end position="223"/>
    </location>
</feature>
<evidence type="ECO:0000313" key="2">
    <source>
        <dbReference type="EMBL" id="KAK0507741.1"/>
    </source>
</evidence>
<dbReference type="AlphaFoldDB" id="A0AA39QTT4"/>
<name>A0AA39QTT4_9LECA</name>
<evidence type="ECO:0000256" key="1">
    <source>
        <dbReference type="SAM" id="MobiDB-lite"/>
    </source>
</evidence>
<dbReference type="EMBL" id="JAFEKC020000022">
    <property type="protein sequence ID" value="KAK0507741.1"/>
    <property type="molecule type" value="Genomic_DNA"/>
</dbReference>
<reference evidence="2" key="1">
    <citation type="submission" date="2023-03" db="EMBL/GenBank/DDBJ databases">
        <title>Complete genome of Cladonia borealis.</title>
        <authorList>
            <person name="Park H."/>
        </authorList>
    </citation>
    <scope>NUCLEOTIDE SEQUENCE</scope>
    <source>
        <strain evidence="2">ANT050790</strain>
    </source>
</reference>
<keyword evidence="3" id="KW-1185">Reference proteome</keyword>
<dbReference type="Proteomes" id="UP001166286">
    <property type="component" value="Unassembled WGS sequence"/>
</dbReference>
<sequence length="466" mass="52144">MAAARHSETSLRDTDDESVSLEALLRGMSVKLRDLIMENQAARALPPPPPEGESQSSESTQNIKIPSLNTRRAACTHVNMERLYGGFKCHNCDKASHFDWVYSCTQDEKIPANDAGLGNLNVPSPFEPRATDGMEEVLPSLDIDVQSTTPRLNPWVENAIRKGHYTPEQVQLLRAQKRTVIDSTRIMLQRFEQSQTSEKNSPRKAKVSQSVNTVPDLPLGTTHNTVQRSDIEKTEYSAPLSAEPKLKMYPHCRYRACHHCRPTYRDRAWQCFDDIFSDDTTIDVDMLEAEERPLASVSLLRTIGLRRASLRVRPRLRSFDSRSIYALNDAGQIVLKRDTYRKDSDLPTSTGVADIGVEPESKGFRESMKRAFKGMLASRYSKNYSELKRKDKSEARSSTPELNAVEFDVGLYRELNDELLREAASTPLPNDSLEELIAGVNDLAIGGVALTEEAAETGTADIILSV</sequence>